<reference evidence="2 3" key="1">
    <citation type="submission" date="2024-01" db="EMBL/GenBank/DDBJ databases">
        <title>The genomes of 5 underutilized Papilionoideae crops provide insights into root nodulation and disease resistanc.</title>
        <authorList>
            <person name="Jiang F."/>
        </authorList>
    </citation>
    <scope>NUCLEOTIDE SEQUENCE [LARGE SCALE GENOMIC DNA]</scope>
    <source>
        <strain evidence="2">DUOXIRENSHENG_FW03</strain>
        <tissue evidence="2">Leaves</tissue>
    </source>
</reference>
<comment type="caution">
    <text evidence="2">The sequence shown here is derived from an EMBL/GenBank/DDBJ whole genome shotgun (WGS) entry which is preliminary data.</text>
</comment>
<feature type="compositionally biased region" description="Basic residues" evidence="1">
    <location>
        <begin position="78"/>
        <end position="88"/>
    </location>
</feature>
<sequence>MGKVIMIDEAMKKQQRNDMARILICMSSPMPIVLTKKSRILWKSEARRVHPKGECFKVERGASRVAGRGKVGMQGKVSIRRRNARRGKGSAVNRNSIEGRDERAKELEDEAKEV</sequence>
<evidence type="ECO:0000256" key="1">
    <source>
        <dbReference type="SAM" id="MobiDB-lite"/>
    </source>
</evidence>
<dbReference type="AlphaFoldDB" id="A0AAN9S3R2"/>
<dbReference type="Proteomes" id="UP001386955">
    <property type="component" value="Unassembled WGS sequence"/>
</dbReference>
<evidence type="ECO:0000313" key="3">
    <source>
        <dbReference type="Proteomes" id="UP001386955"/>
    </source>
</evidence>
<name>A0AAN9S3R2_PSOTE</name>
<proteinExistence type="predicted"/>
<evidence type="ECO:0000313" key="2">
    <source>
        <dbReference type="EMBL" id="KAK7388900.1"/>
    </source>
</evidence>
<feature type="region of interest" description="Disordered" evidence="1">
    <location>
        <begin position="67"/>
        <end position="114"/>
    </location>
</feature>
<gene>
    <name evidence="2" type="ORF">VNO78_23727</name>
</gene>
<keyword evidence="3" id="KW-1185">Reference proteome</keyword>
<protein>
    <submittedName>
        <fullName evidence="2">Uncharacterized protein</fullName>
    </submittedName>
</protein>
<organism evidence="2 3">
    <name type="scientific">Psophocarpus tetragonolobus</name>
    <name type="common">Winged bean</name>
    <name type="synonym">Dolichos tetragonolobus</name>
    <dbReference type="NCBI Taxonomy" id="3891"/>
    <lineage>
        <taxon>Eukaryota</taxon>
        <taxon>Viridiplantae</taxon>
        <taxon>Streptophyta</taxon>
        <taxon>Embryophyta</taxon>
        <taxon>Tracheophyta</taxon>
        <taxon>Spermatophyta</taxon>
        <taxon>Magnoliopsida</taxon>
        <taxon>eudicotyledons</taxon>
        <taxon>Gunneridae</taxon>
        <taxon>Pentapetalae</taxon>
        <taxon>rosids</taxon>
        <taxon>fabids</taxon>
        <taxon>Fabales</taxon>
        <taxon>Fabaceae</taxon>
        <taxon>Papilionoideae</taxon>
        <taxon>50 kb inversion clade</taxon>
        <taxon>NPAAA clade</taxon>
        <taxon>indigoferoid/millettioid clade</taxon>
        <taxon>Phaseoleae</taxon>
        <taxon>Psophocarpus</taxon>
    </lineage>
</organism>
<feature type="compositionally biased region" description="Basic and acidic residues" evidence="1">
    <location>
        <begin position="97"/>
        <end position="106"/>
    </location>
</feature>
<dbReference type="EMBL" id="JAYMYS010000006">
    <property type="protein sequence ID" value="KAK7388900.1"/>
    <property type="molecule type" value="Genomic_DNA"/>
</dbReference>
<accession>A0AAN9S3R2</accession>